<protein>
    <recommendedName>
        <fullName evidence="3">GNAT family N-acetyltransferase</fullName>
    </recommendedName>
</protein>
<comment type="caution">
    <text evidence="1">The sequence shown here is derived from an EMBL/GenBank/DDBJ whole genome shotgun (WGS) entry which is preliminary data.</text>
</comment>
<evidence type="ECO:0000313" key="1">
    <source>
        <dbReference type="EMBL" id="MFD3393960.1"/>
    </source>
</evidence>
<dbReference type="Proteomes" id="UP001598138">
    <property type="component" value="Unassembled WGS sequence"/>
</dbReference>
<name>A0ABW6DCX4_9BACT</name>
<dbReference type="RefSeq" id="WP_377982837.1">
    <property type="nucleotide sequence ID" value="NZ_JBBKXZ010000001.1"/>
</dbReference>
<evidence type="ECO:0008006" key="3">
    <source>
        <dbReference type="Google" id="ProtNLM"/>
    </source>
</evidence>
<dbReference type="EMBL" id="JBBKXZ010000001">
    <property type="protein sequence ID" value="MFD3393960.1"/>
    <property type="molecule type" value="Genomic_DNA"/>
</dbReference>
<gene>
    <name evidence="1" type="ORF">U0R10_04955</name>
</gene>
<sequence length="254" mass="28676">MFLEDLNQNVSLLGFRRVIDTSDRWRHDDLAIEIQGICMGEDYLQDQKGIQIWEDVWQTRKAQVIHFLTALTKPLKSVFARDTRIVPISAEAARHFLDANHLMGFSKGALYVGCVVPPHRQFRGIGSEFSWEGNPLVAVAVFGKPLVMKEAGLEGELSGELIKLATLPSIRLVGGITKFLDAYHAIHPVQNVMTYIDLDWNSGKGFLSIGFKVIEQTPPLFFKLVDGKRIAVTQNQDAEVWTKGNLKLRYYYAN</sequence>
<evidence type="ECO:0000313" key="2">
    <source>
        <dbReference type="Proteomes" id="UP001598138"/>
    </source>
</evidence>
<organism evidence="1 2">
    <name type="scientific">Aquirufa avitistagni</name>
    <dbReference type="NCBI Taxonomy" id="3104728"/>
    <lineage>
        <taxon>Bacteria</taxon>
        <taxon>Pseudomonadati</taxon>
        <taxon>Bacteroidota</taxon>
        <taxon>Cytophagia</taxon>
        <taxon>Cytophagales</taxon>
        <taxon>Flectobacillaceae</taxon>
        <taxon>Aquirufa</taxon>
    </lineage>
</organism>
<proteinExistence type="predicted"/>
<reference evidence="1 2" key="1">
    <citation type="submission" date="2024-03" db="EMBL/GenBank/DDBJ databases">
        <title>Aquirufa genome sequencing.</title>
        <authorList>
            <person name="Pitt A."/>
            <person name="Hahn M.W."/>
        </authorList>
    </citation>
    <scope>NUCLEOTIDE SEQUENCE [LARGE SCALE GENOMIC DNA]</scope>
    <source>
        <strain evidence="1 2">OSTEICH-129V</strain>
    </source>
</reference>
<keyword evidence="2" id="KW-1185">Reference proteome</keyword>
<accession>A0ABW6DCX4</accession>